<feature type="domain" description="Putative aromatic acid exporter C-terminal" evidence="7">
    <location>
        <begin position="147"/>
        <end position="309"/>
    </location>
</feature>
<evidence type="ECO:0000259" key="7">
    <source>
        <dbReference type="Pfam" id="PF11728"/>
    </source>
</evidence>
<dbReference type="Pfam" id="PF11728">
    <property type="entry name" value="ArAE_1_C"/>
    <property type="match status" value="1"/>
</dbReference>
<keyword evidence="4 6" id="KW-1133">Transmembrane helix</keyword>
<evidence type="ECO:0000313" key="9">
    <source>
        <dbReference type="Proteomes" id="UP000317430"/>
    </source>
</evidence>
<evidence type="ECO:0000256" key="5">
    <source>
        <dbReference type="ARBA" id="ARBA00023136"/>
    </source>
</evidence>
<keyword evidence="3 6" id="KW-0812">Transmembrane</keyword>
<evidence type="ECO:0000313" key="8">
    <source>
        <dbReference type="EMBL" id="TWS99001.1"/>
    </source>
</evidence>
<dbReference type="Pfam" id="PF06081">
    <property type="entry name" value="ArAE_1"/>
    <property type="match status" value="1"/>
</dbReference>
<evidence type="ECO:0000256" key="3">
    <source>
        <dbReference type="ARBA" id="ARBA00022692"/>
    </source>
</evidence>
<dbReference type="Proteomes" id="UP000317430">
    <property type="component" value="Unassembled WGS sequence"/>
</dbReference>
<feature type="transmembrane region" description="Helical" evidence="6">
    <location>
        <begin position="123"/>
        <end position="141"/>
    </location>
</feature>
<feature type="transmembrane region" description="Helical" evidence="6">
    <location>
        <begin position="55"/>
        <end position="84"/>
    </location>
</feature>
<dbReference type="PANTHER" id="PTHR40064:SF1">
    <property type="entry name" value="MEMBRANE PROTEIN"/>
    <property type="match status" value="1"/>
</dbReference>
<evidence type="ECO:0000256" key="6">
    <source>
        <dbReference type="SAM" id="Phobius"/>
    </source>
</evidence>
<protein>
    <submittedName>
        <fullName evidence="8">Aromatic acid exporter family protein</fullName>
    </submittedName>
</protein>
<gene>
    <name evidence="8" type="ORF">FRX57_02015</name>
</gene>
<dbReference type="Gene3D" id="1.20.120.940">
    <property type="entry name" value="Putative aromatic acid exporter, C-terminal domain"/>
    <property type="match status" value="1"/>
</dbReference>
<dbReference type="OrthoDB" id="357521at2"/>
<dbReference type="InterPro" id="IPR052984">
    <property type="entry name" value="UPF0421"/>
</dbReference>
<keyword evidence="5 6" id="KW-0472">Membrane</keyword>
<evidence type="ECO:0000256" key="1">
    <source>
        <dbReference type="ARBA" id="ARBA00004651"/>
    </source>
</evidence>
<name>A0A5C5SGG7_9STRE</name>
<dbReference type="AlphaFoldDB" id="A0A5C5SGG7"/>
<organism evidence="8 9">
    <name type="scientific">Streptococcus cuniculipharyngis</name>
    <dbReference type="NCBI Taxonomy" id="1562651"/>
    <lineage>
        <taxon>Bacteria</taxon>
        <taxon>Bacillati</taxon>
        <taxon>Bacillota</taxon>
        <taxon>Bacilli</taxon>
        <taxon>Lactobacillales</taxon>
        <taxon>Streptococcaceae</taxon>
        <taxon>Streptococcus</taxon>
    </lineage>
</organism>
<sequence>MPIWQRTIKLALAFSLAIYFANQLGLSYASSAGIIALLNVMDTRRSSLKIANQRLLAVVLAFLIASILFAIFGYHLWVLGLYLISYVPLAHRWHLATGIAPSTVLVSHLYGETSIAWEWLTNELSLFLLGTGFALLVNAYMPSYQGQLDDYHQRVEESLRAILGRFSVFLDSGDGRNQAQMIDDLDRLLAQAQEVAILEERNQLFQQAHHYQLHYFSMRESQAQLLRQMAGQVNRCYQASQESRVLAQLFRQTAQELSQTNPAQGLLTEIEQRRDFFRQRALPQTRQEFETRALLFQLLNDLERFIQLKVNFYQHYQEEEGI</sequence>
<dbReference type="RefSeq" id="WP_146566121.1">
    <property type="nucleotide sequence ID" value="NZ_VOHL01000001.1"/>
</dbReference>
<dbReference type="EMBL" id="VOHL01000001">
    <property type="protein sequence ID" value="TWS99001.1"/>
    <property type="molecule type" value="Genomic_DNA"/>
</dbReference>
<comment type="caution">
    <text evidence="8">The sequence shown here is derived from an EMBL/GenBank/DDBJ whole genome shotgun (WGS) entry which is preliminary data.</text>
</comment>
<dbReference type="GO" id="GO:0005886">
    <property type="term" value="C:plasma membrane"/>
    <property type="evidence" value="ECO:0007669"/>
    <property type="project" value="UniProtKB-SubCell"/>
</dbReference>
<dbReference type="PANTHER" id="PTHR40064">
    <property type="entry name" value="MEMBRANE PROTEIN-RELATED"/>
    <property type="match status" value="1"/>
</dbReference>
<dbReference type="InterPro" id="IPR010343">
    <property type="entry name" value="ArAE_1"/>
</dbReference>
<proteinExistence type="predicted"/>
<reference evidence="8 9" key="1">
    <citation type="submission" date="2019-08" db="EMBL/GenBank/DDBJ databases">
        <authorList>
            <person name="Lei W."/>
        </authorList>
    </citation>
    <scope>NUCLEOTIDE SEQUENCE [LARGE SCALE GENOMIC DNA]</scope>
    <source>
        <strain evidence="8 9">CCUG 66496</strain>
    </source>
</reference>
<dbReference type="InterPro" id="IPR038323">
    <property type="entry name" value="ArAE_1_C_sf"/>
</dbReference>
<keyword evidence="9" id="KW-1185">Reference proteome</keyword>
<keyword evidence="2" id="KW-1003">Cell membrane</keyword>
<accession>A0A5C5SGG7</accession>
<comment type="subcellular location">
    <subcellularLocation>
        <location evidence="1">Cell membrane</location>
        <topology evidence="1">Multi-pass membrane protein</topology>
    </subcellularLocation>
</comment>
<evidence type="ECO:0000256" key="2">
    <source>
        <dbReference type="ARBA" id="ARBA00022475"/>
    </source>
</evidence>
<evidence type="ECO:0000256" key="4">
    <source>
        <dbReference type="ARBA" id="ARBA00022989"/>
    </source>
</evidence>
<dbReference type="InterPro" id="IPR021062">
    <property type="entry name" value="ArAE_1_C"/>
</dbReference>